<evidence type="ECO:0000259" key="1">
    <source>
        <dbReference type="Pfam" id="PF04296"/>
    </source>
</evidence>
<dbReference type="NCBIfam" id="NF047356">
    <property type="entry name" value="RNA_bind_RnpM"/>
    <property type="match status" value="1"/>
</dbReference>
<dbReference type="PANTHER" id="PTHR34215:SF1">
    <property type="entry name" value="YLXR DOMAIN-CONTAINING PROTEIN"/>
    <property type="match status" value="1"/>
</dbReference>
<dbReference type="Proteomes" id="UP000051166">
    <property type="component" value="Unassembled WGS sequence"/>
</dbReference>
<evidence type="ECO:0000313" key="3">
    <source>
        <dbReference type="Proteomes" id="UP000051166"/>
    </source>
</evidence>
<keyword evidence="3" id="KW-1185">Reference proteome</keyword>
<name>A0A0R1V7T4_9LACO</name>
<accession>A0A0R1V7T4</accession>
<protein>
    <recommendedName>
        <fullName evidence="1">YlxR domain-containing protein</fullName>
    </recommendedName>
</protein>
<dbReference type="EMBL" id="AZFQ01000026">
    <property type="protein sequence ID" value="KRL99416.1"/>
    <property type="molecule type" value="Genomic_DNA"/>
</dbReference>
<dbReference type="CDD" id="cd00279">
    <property type="entry name" value="YlxR"/>
    <property type="match status" value="1"/>
</dbReference>
<organism evidence="2 3">
    <name type="scientific">Liquorilactobacillus satsumensis DSM 16230 = JCM 12392</name>
    <dbReference type="NCBI Taxonomy" id="1423801"/>
    <lineage>
        <taxon>Bacteria</taxon>
        <taxon>Bacillati</taxon>
        <taxon>Bacillota</taxon>
        <taxon>Bacilli</taxon>
        <taxon>Lactobacillales</taxon>
        <taxon>Lactobacillaceae</taxon>
        <taxon>Liquorilactobacillus</taxon>
    </lineage>
</organism>
<comment type="caution">
    <text evidence="2">The sequence shown here is derived from an EMBL/GenBank/DDBJ whole genome shotgun (WGS) entry which is preliminary data.</text>
</comment>
<proteinExistence type="predicted"/>
<dbReference type="Gene3D" id="3.30.1230.10">
    <property type="entry name" value="YlxR-like"/>
    <property type="match status" value="1"/>
</dbReference>
<dbReference type="SUPFAM" id="SSF64376">
    <property type="entry name" value="YlxR-like"/>
    <property type="match status" value="1"/>
</dbReference>
<dbReference type="Pfam" id="PF04296">
    <property type="entry name" value="YlxR"/>
    <property type="match status" value="1"/>
</dbReference>
<sequence>MRKDIVSGEMKPKKELVRIVKNKENDVSIDPTGKKAGRGAYLSLEVAAAKQAQSERVFDQAFGIKIPAEFYEELVQYVDHQAARKELFGDGAK</sequence>
<dbReference type="AlphaFoldDB" id="A0A0R1V7T4"/>
<dbReference type="PATRIC" id="fig|1423801.4.peg.113"/>
<gene>
    <name evidence="2" type="ORF">FD50_GL000111</name>
</gene>
<dbReference type="InterPro" id="IPR007393">
    <property type="entry name" value="YlxR_dom"/>
</dbReference>
<evidence type="ECO:0000313" key="2">
    <source>
        <dbReference type="EMBL" id="KRL99416.1"/>
    </source>
</evidence>
<dbReference type="PANTHER" id="PTHR34215">
    <property type="entry name" value="BLL0784 PROTEIN"/>
    <property type="match status" value="1"/>
</dbReference>
<feature type="domain" description="YlxR" evidence="1">
    <location>
        <begin position="2"/>
        <end position="74"/>
    </location>
</feature>
<dbReference type="InterPro" id="IPR037465">
    <property type="entry name" value="YlxR"/>
</dbReference>
<dbReference type="InterPro" id="IPR035931">
    <property type="entry name" value="YlxR-like_sf"/>
</dbReference>
<reference evidence="2 3" key="1">
    <citation type="journal article" date="2015" name="Genome Announc.">
        <title>Expanding the biotechnology potential of lactobacilli through comparative genomics of 213 strains and associated genera.</title>
        <authorList>
            <person name="Sun Z."/>
            <person name="Harris H.M."/>
            <person name="McCann A."/>
            <person name="Guo C."/>
            <person name="Argimon S."/>
            <person name="Zhang W."/>
            <person name="Yang X."/>
            <person name="Jeffery I.B."/>
            <person name="Cooney J.C."/>
            <person name="Kagawa T.F."/>
            <person name="Liu W."/>
            <person name="Song Y."/>
            <person name="Salvetti E."/>
            <person name="Wrobel A."/>
            <person name="Rasinkangas P."/>
            <person name="Parkhill J."/>
            <person name="Rea M.C."/>
            <person name="O'Sullivan O."/>
            <person name="Ritari J."/>
            <person name="Douillard F.P."/>
            <person name="Paul Ross R."/>
            <person name="Yang R."/>
            <person name="Briner A.E."/>
            <person name="Felis G.E."/>
            <person name="de Vos W.M."/>
            <person name="Barrangou R."/>
            <person name="Klaenhammer T.R."/>
            <person name="Caufield P.W."/>
            <person name="Cui Y."/>
            <person name="Zhang H."/>
            <person name="O'Toole P.W."/>
        </authorList>
    </citation>
    <scope>NUCLEOTIDE SEQUENCE [LARGE SCALE GENOMIC DNA]</scope>
    <source>
        <strain evidence="2 3">DSM 16230</strain>
    </source>
</reference>
<dbReference type="STRING" id="1423801.FD50_GL000111"/>